<feature type="region of interest" description="Disordered" evidence="1">
    <location>
        <begin position="286"/>
        <end position="337"/>
    </location>
</feature>
<feature type="compositionally biased region" description="Basic and acidic residues" evidence="1">
    <location>
        <begin position="381"/>
        <end position="390"/>
    </location>
</feature>
<sequence length="419" mass="45589">MVVRNIITRPYDPNRTPASASSPTEKDTENVPLVPAIPSTPLGSPGLRARPRSPIKARTLRQRVTVHMSKGSAPVLELHRFSALNLDPFRDQLGVRATSLPVNLDEMQRTKISRLSASFTPLPTLPPAFIPAVNSPSMSWPPSVLDINSPSSATYVGSPMSLLNSAGTVTSFASRAGTERHTIAIVDVRPTSALSSMTTASDMRALTIQFPGIPPPRRPRSMLSREITRQDVAVPMPADASALVRRGSSVKRKPVPPFYATPAEEEARGEYAYRVVDERQAAASLPTPISITESPIRSRPKRRVLRRRATSDSKRSRARSLSVGESSMQRNVEEDRGVVGVEEDVSRVVSKMGGHTRARSVGSAPRRMTSSRRATQPRDSLQMKRDHAEIGESTAADSGSSALRRQVEAIDVVRQSVFA</sequence>
<name>A0A1C7MJZ8_GRIFR</name>
<feature type="region of interest" description="Disordered" evidence="1">
    <location>
        <begin position="1"/>
        <end position="51"/>
    </location>
</feature>
<comment type="caution">
    <text evidence="2">The sequence shown here is derived from an EMBL/GenBank/DDBJ whole genome shotgun (WGS) entry which is preliminary data.</text>
</comment>
<dbReference type="AlphaFoldDB" id="A0A1C7MJZ8"/>
<evidence type="ECO:0000313" key="2">
    <source>
        <dbReference type="EMBL" id="OBZ77118.1"/>
    </source>
</evidence>
<accession>A0A1C7MJZ8</accession>
<keyword evidence="3" id="KW-1185">Reference proteome</keyword>
<feature type="compositionally biased region" description="Basic residues" evidence="1">
    <location>
        <begin position="298"/>
        <end position="308"/>
    </location>
</feature>
<organism evidence="2 3">
    <name type="scientific">Grifola frondosa</name>
    <name type="common">Maitake</name>
    <name type="synonym">Polyporus frondosus</name>
    <dbReference type="NCBI Taxonomy" id="5627"/>
    <lineage>
        <taxon>Eukaryota</taxon>
        <taxon>Fungi</taxon>
        <taxon>Dikarya</taxon>
        <taxon>Basidiomycota</taxon>
        <taxon>Agaricomycotina</taxon>
        <taxon>Agaricomycetes</taxon>
        <taxon>Polyporales</taxon>
        <taxon>Grifolaceae</taxon>
        <taxon>Grifola</taxon>
    </lineage>
</organism>
<evidence type="ECO:0000256" key="1">
    <source>
        <dbReference type="SAM" id="MobiDB-lite"/>
    </source>
</evidence>
<dbReference type="STRING" id="5627.A0A1C7MJZ8"/>
<protein>
    <submittedName>
        <fullName evidence="2">Uncharacterized protein</fullName>
    </submittedName>
</protein>
<evidence type="ECO:0000313" key="3">
    <source>
        <dbReference type="Proteomes" id="UP000092993"/>
    </source>
</evidence>
<proteinExistence type="predicted"/>
<feature type="region of interest" description="Disordered" evidence="1">
    <location>
        <begin position="351"/>
        <end position="403"/>
    </location>
</feature>
<gene>
    <name evidence="2" type="ORF">A0H81_03157</name>
</gene>
<dbReference type="Proteomes" id="UP000092993">
    <property type="component" value="Unassembled WGS sequence"/>
</dbReference>
<dbReference type="EMBL" id="LUGG01000003">
    <property type="protein sequence ID" value="OBZ77118.1"/>
    <property type="molecule type" value="Genomic_DNA"/>
</dbReference>
<reference evidence="2 3" key="1">
    <citation type="submission" date="2016-03" db="EMBL/GenBank/DDBJ databases">
        <title>Whole genome sequencing of Grifola frondosa 9006-11.</title>
        <authorList>
            <person name="Min B."/>
            <person name="Park H."/>
            <person name="Kim J.-G."/>
            <person name="Cho H."/>
            <person name="Oh Y.-L."/>
            <person name="Kong W.-S."/>
            <person name="Choi I.-G."/>
        </authorList>
    </citation>
    <scope>NUCLEOTIDE SEQUENCE [LARGE SCALE GENOMIC DNA]</scope>
    <source>
        <strain evidence="2 3">9006-11</strain>
    </source>
</reference>